<organism evidence="3 4">
    <name type="scientific">Symbiodinium microadriaticum</name>
    <name type="common">Dinoflagellate</name>
    <name type="synonym">Zooxanthella microadriatica</name>
    <dbReference type="NCBI Taxonomy" id="2951"/>
    <lineage>
        <taxon>Eukaryota</taxon>
        <taxon>Sar</taxon>
        <taxon>Alveolata</taxon>
        <taxon>Dinophyceae</taxon>
        <taxon>Suessiales</taxon>
        <taxon>Symbiodiniaceae</taxon>
        <taxon>Symbiodinium</taxon>
    </lineage>
</organism>
<dbReference type="Proteomes" id="UP000186817">
    <property type="component" value="Unassembled WGS sequence"/>
</dbReference>
<evidence type="ECO:0000313" key="4">
    <source>
        <dbReference type="Proteomes" id="UP000186817"/>
    </source>
</evidence>
<sequence>MGGFGSCGGLWRRFRSELKAFILRFMSIDSLALAHCLVQGRKMRKARKQHKQMPLNADMTRSLQNRVDDSHVEKPQVSFQDAEIAPETAQPSTGHMAPKAAVKEVESLQLSACGS</sequence>
<feature type="region of interest" description="Disordered" evidence="1">
    <location>
        <begin position="68"/>
        <end position="101"/>
    </location>
</feature>
<name>A0A1Q9E1E2_SYMMI</name>
<protein>
    <submittedName>
        <fullName evidence="3">Uncharacterized protein</fullName>
    </submittedName>
</protein>
<keyword evidence="2" id="KW-0472">Membrane</keyword>
<proteinExistence type="predicted"/>
<keyword evidence="2" id="KW-0812">Transmembrane</keyword>
<evidence type="ECO:0000313" key="3">
    <source>
        <dbReference type="EMBL" id="OLQ01238.1"/>
    </source>
</evidence>
<dbReference type="EMBL" id="LSRX01000300">
    <property type="protein sequence ID" value="OLQ01238.1"/>
    <property type="molecule type" value="Genomic_DNA"/>
</dbReference>
<keyword evidence="2" id="KW-1133">Transmembrane helix</keyword>
<evidence type="ECO:0000256" key="1">
    <source>
        <dbReference type="SAM" id="MobiDB-lite"/>
    </source>
</evidence>
<reference evidence="3 4" key="1">
    <citation type="submission" date="2016-02" db="EMBL/GenBank/DDBJ databases">
        <title>Genome analysis of coral dinoflagellate symbionts highlights evolutionary adaptations to a symbiotic lifestyle.</title>
        <authorList>
            <person name="Aranda M."/>
            <person name="Li Y."/>
            <person name="Liew Y.J."/>
            <person name="Baumgarten S."/>
            <person name="Simakov O."/>
            <person name="Wilson M."/>
            <person name="Piel J."/>
            <person name="Ashoor H."/>
            <person name="Bougouffa S."/>
            <person name="Bajic V.B."/>
            <person name="Ryu T."/>
            <person name="Ravasi T."/>
            <person name="Bayer T."/>
            <person name="Micklem G."/>
            <person name="Kim H."/>
            <person name="Bhak J."/>
            <person name="Lajeunesse T.C."/>
            <person name="Voolstra C.R."/>
        </authorList>
    </citation>
    <scope>NUCLEOTIDE SEQUENCE [LARGE SCALE GENOMIC DNA]</scope>
    <source>
        <strain evidence="3 4">CCMP2467</strain>
    </source>
</reference>
<feature type="transmembrane region" description="Helical" evidence="2">
    <location>
        <begin position="20"/>
        <end position="38"/>
    </location>
</feature>
<evidence type="ECO:0000256" key="2">
    <source>
        <dbReference type="SAM" id="Phobius"/>
    </source>
</evidence>
<comment type="caution">
    <text evidence="3">The sequence shown here is derived from an EMBL/GenBank/DDBJ whole genome shotgun (WGS) entry which is preliminary data.</text>
</comment>
<keyword evidence="4" id="KW-1185">Reference proteome</keyword>
<gene>
    <name evidence="3" type="ORF">AK812_SmicGene16041</name>
</gene>
<accession>A0A1Q9E1E2</accession>
<dbReference type="AlphaFoldDB" id="A0A1Q9E1E2"/>